<keyword evidence="4" id="KW-1185">Reference proteome</keyword>
<dbReference type="GO" id="GO:0016787">
    <property type="term" value="F:hydrolase activity"/>
    <property type="evidence" value="ECO:0007669"/>
    <property type="project" value="UniProtKB-KW"/>
</dbReference>
<dbReference type="Proteomes" id="UP000023152">
    <property type="component" value="Unassembled WGS sequence"/>
</dbReference>
<proteinExistence type="predicted"/>
<organism evidence="3 4">
    <name type="scientific">Reticulomyxa filosa</name>
    <dbReference type="NCBI Taxonomy" id="46433"/>
    <lineage>
        <taxon>Eukaryota</taxon>
        <taxon>Sar</taxon>
        <taxon>Rhizaria</taxon>
        <taxon>Retaria</taxon>
        <taxon>Foraminifera</taxon>
        <taxon>Monothalamids</taxon>
        <taxon>Reticulomyxidae</taxon>
        <taxon>Reticulomyxa</taxon>
    </lineage>
</organism>
<dbReference type="AlphaFoldDB" id="X6MKW4"/>
<sequence>MTIKPPPEFEYHYHITSAPEDKKEAIWEQLNATVNRYEKILFSHRISSSSSSSSSLSSSFSQMVVTKMLLLLTLKPTNVSNEHIIPHFNMDESYQLFVPCPSLNALCNSTVILKANTVFGIMRGVYVFFLIIWDTFNIINM</sequence>
<reference evidence="3 4" key="1">
    <citation type="journal article" date="2013" name="Curr. Biol.">
        <title>The Genome of the Foraminiferan Reticulomyxa filosa.</title>
        <authorList>
            <person name="Glockner G."/>
            <person name="Hulsmann N."/>
            <person name="Schleicher M."/>
            <person name="Noegel A.A."/>
            <person name="Eichinger L."/>
            <person name="Gallinger C."/>
            <person name="Pawlowski J."/>
            <person name="Sierra R."/>
            <person name="Euteneuer U."/>
            <person name="Pillet L."/>
            <person name="Moustafa A."/>
            <person name="Platzer M."/>
            <person name="Groth M."/>
            <person name="Szafranski K."/>
            <person name="Schliwa M."/>
        </authorList>
    </citation>
    <scope>NUCLEOTIDE SEQUENCE [LARGE SCALE GENOMIC DNA]</scope>
</reference>
<evidence type="ECO:0000313" key="4">
    <source>
        <dbReference type="Proteomes" id="UP000023152"/>
    </source>
</evidence>
<comment type="caution">
    <text evidence="3">The sequence shown here is derived from an EMBL/GenBank/DDBJ whole genome shotgun (WGS) entry which is preliminary data.</text>
</comment>
<gene>
    <name evidence="3" type="ORF">RFI_22889</name>
</gene>
<dbReference type="Pfam" id="PF14845">
    <property type="entry name" value="Glycohydro_20b2"/>
    <property type="match status" value="1"/>
</dbReference>
<protein>
    <recommendedName>
        <fullName evidence="2">Beta-hexosaminidase eukaryotic type N-terminal domain-containing protein</fullName>
    </recommendedName>
</protein>
<dbReference type="EMBL" id="ASPP01020010">
    <property type="protein sequence ID" value="ETO14479.1"/>
    <property type="molecule type" value="Genomic_DNA"/>
</dbReference>
<evidence type="ECO:0000256" key="1">
    <source>
        <dbReference type="ARBA" id="ARBA00022801"/>
    </source>
</evidence>
<name>X6MKW4_RETFI</name>
<accession>X6MKW4</accession>
<dbReference type="InterPro" id="IPR029019">
    <property type="entry name" value="HEX_eukaryotic_N"/>
</dbReference>
<feature type="domain" description="Beta-hexosaminidase eukaryotic type N-terminal" evidence="2">
    <location>
        <begin position="21"/>
        <end position="125"/>
    </location>
</feature>
<dbReference type="InterPro" id="IPR029018">
    <property type="entry name" value="Hex-like_dom2"/>
</dbReference>
<dbReference type="Gene3D" id="3.30.379.10">
    <property type="entry name" value="Chitobiase/beta-hexosaminidase domain 2-like"/>
    <property type="match status" value="1"/>
</dbReference>
<keyword evidence="1" id="KW-0378">Hydrolase</keyword>
<dbReference type="SUPFAM" id="SSF55545">
    <property type="entry name" value="beta-N-acetylhexosaminidase-like domain"/>
    <property type="match status" value="1"/>
</dbReference>
<evidence type="ECO:0000313" key="3">
    <source>
        <dbReference type="EMBL" id="ETO14479.1"/>
    </source>
</evidence>
<evidence type="ECO:0000259" key="2">
    <source>
        <dbReference type="Pfam" id="PF14845"/>
    </source>
</evidence>